<dbReference type="InterPro" id="IPR007487">
    <property type="entry name" value="ABC_transpt-TYRBP-like"/>
</dbReference>
<keyword evidence="1" id="KW-0732">Signal</keyword>
<sequence>MKKLLVLAILCSVLLVGCSQKETSNSVGEKSNTEITSKSYKVGIIKYMDQISLDEAKEGFIEEMEKNGIEVEYVDKNLNGDMSLVTVVPEKMLSDEVDLIYTVSTIATQGAKNTTEDIPIVFSAVTDPVAAELVDSIEKPGGNVTGVSDYIDPSAQIDEFLKLYPNVKTFGVIYNSAEQNSQVQLEELKKVTEEKGLGLEISGISTVNDIPLAITSLSGKIDALFALTDNMVASAAPIVSENLLKNNLPSLSAEEGQVKNGLLMSEGVNYREQGAQAARMAIKILQGEKPENLPVEYNEKNVKKVNEKAAKALNLDLNNEIFKDAEIIK</sequence>
<dbReference type="PANTHER" id="PTHR35271">
    <property type="entry name" value="ABC TRANSPORTER, SUBSTRATE-BINDING LIPOPROTEIN-RELATED"/>
    <property type="match status" value="1"/>
</dbReference>
<dbReference type="Pfam" id="PF04392">
    <property type="entry name" value="ABC_sub_bind"/>
    <property type="match status" value="1"/>
</dbReference>
<protein>
    <submittedName>
        <fullName evidence="2">Putative ABC transport system substrate-binding protein</fullName>
    </submittedName>
</protein>
<dbReference type="AlphaFoldDB" id="A0A1M5PCM6"/>
<dbReference type="RefSeq" id="WP_073183031.1">
    <property type="nucleotide sequence ID" value="NZ_FQXI01000001.1"/>
</dbReference>
<dbReference type="PROSITE" id="PS51257">
    <property type="entry name" value="PROKAR_LIPOPROTEIN"/>
    <property type="match status" value="1"/>
</dbReference>
<feature type="signal peptide" evidence="1">
    <location>
        <begin position="1"/>
        <end position="21"/>
    </location>
</feature>
<dbReference type="SUPFAM" id="SSF53822">
    <property type="entry name" value="Periplasmic binding protein-like I"/>
    <property type="match status" value="1"/>
</dbReference>
<evidence type="ECO:0000313" key="3">
    <source>
        <dbReference type="Proteomes" id="UP000184032"/>
    </source>
</evidence>
<dbReference type="CDD" id="cd06325">
    <property type="entry name" value="PBP1_ABC_unchar_transporter"/>
    <property type="match status" value="1"/>
</dbReference>
<name>A0A1M5PCM6_9FIRM</name>
<dbReference type="STRING" id="1120995.SAMN02745245_00272"/>
<gene>
    <name evidence="2" type="ORF">SAMN02745245_00272</name>
</gene>
<dbReference type="EMBL" id="FQXI01000001">
    <property type="protein sequence ID" value="SHG99485.1"/>
    <property type="molecule type" value="Genomic_DNA"/>
</dbReference>
<dbReference type="OrthoDB" id="9776955at2"/>
<feature type="chain" id="PRO_5011957342" evidence="1">
    <location>
        <begin position="22"/>
        <end position="329"/>
    </location>
</feature>
<organism evidence="2 3">
    <name type="scientific">Anaerosphaera aminiphila DSM 21120</name>
    <dbReference type="NCBI Taxonomy" id="1120995"/>
    <lineage>
        <taxon>Bacteria</taxon>
        <taxon>Bacillati</taxon>
        <taxon>Bacillota</taxon>
        <taxon>Tissierellia</taxon>
        <taxon>Tissierellales</taxon>
        <taxon>Peptoniphilaceae</taxon>
        <taxon>Anaerosphaera</taxon>
    </lineage>
</organism>
<evidence type="ECO:0000313" key="2">
    <source>
        <dbReference type="EMBL" id="SHG99485.1"/>
    </source>
</evidence>
<reference evidence="3" key="1">
    <citation type="submission" date="2016-11" db="EMBL/GenBank/DDBJ databases">
        <authorList>
            <person name="Varghese N."/>
            <person name="Submissions S."/>
        </authorList>
    </citation>
    <scope>NUCLEOTIDE SEQUENCE [LARGE SCALE GENOMIC DNA]</scope>
    <source>
        <strain evidence="3">DSM 21120</strain>
    </source>
</reference>
<proteinExistence type="predicted"/>
<dbReference type="Proteomes" id="UP000184032">
    <property type="component" value="Unassembled WGS sequence"/>
</dbReference>
<dbReference type="InterPro" id="IPR028082">
    <property type="entry name" value="Peripla_BP_I"/>
</dbReference>
<keyword evidence="3" id="KW-1185">Reference proteome</keyword>
<evidence type="ECO:0000256" key="1">
    <source>
        <dbReference type="SAM" id="SignalP"/>
    </source>
</evidence>
<dbReference type="PANTHER" id="PTHR35271:SF1">
    <property type="entry name" value="ABC TRANSPORTER, SUBSTRATE-BINDING LIPOPROTEIN"/>
    <property type="match status" value="1"/>
</dbReference>
<dbReference type="Gene3D" id="3.40.50.2300">
    <property type="match status" value="2"/>
</dbReference>
<accession>A0A1M5PCM6</accession>